<evidence type="ECO:0000259" key="14">
    <source>
        <dbReference type="Pfam" id="PF00593"/>
    </source>
</evidence>
<protein>
    <submittedName>
        <fullName evidence="16">TonB-dependent hemoglobin/transferrin/lactoferrin family receptor</fullName>
    </submittedName>
</protein>
<dbReference type="InterPro" id="IPR011276">
    <property type="entry name" value="TonB_haem/Hb_rcpt"/>
</dbReference>
<dbReference type="InterPro" id="IPR010949">
    <property type="entry name" value="TonB_Hb/transfer/lactofer_rcpt"/>
</dbReference>
<keyword evidence="10 11" id="KW-0998">Cell outer membrane</keyword>
<dbReference type="Gene3D" id="2.170.130.10">
    <property type="entry name" value="TonB-dependent receptor, plug domain"/>
    <property type="match status" value="1"/>
</dbReference>
<evidence type="ECO:0000256" key="11">
    <source>
        <dbReference type="PROSITE-ProRule" id="PRU01360"/>
    </source>
</evidence>
<dbReference type="PROSITE" id="PS52016">
    <property type="entry name" value="TONB_DEPENDENT_REC_3"/>
    <property type="match status" value="1"/>
</dbReference>
<evidence type="ECO:0000259" key="15">
    <source>
        <dbReference type="Pfam" id="PF07715"/>
    </source>
</evidence>
<dbReference type="EMBL" id="JAUQSZ010000001">
    <property type="protein sequence ID" value="MDO7840704.1"/>
    <property type="molecule type" value="Genomic_DNA"/>
</dbReference>
<evidence type="ECO:0000256" key="10">
    <source>
        <dbReference type="ARBA" id="ARBA00023237"/>
    </source>
</evidence>
<dbReference type="PANTHER" id="PTHR30069">
    <property type="entry name" value="TONB-DEPENDENT OUTER MEMBRANE RECEPTOR"/>
    <property type="match status" value="1"/>
</dbReference>
<keyword evidence="8 11" id="KW-0472">Membrane</keyword>
<keyword evidence="6 13" id="KW-0732">Signal</keyword>
<dbReference type="Proteomes" id="UP001176468">
    <property type="component" value="Unassembled WGS sequence"/>
</dbReference>
<dbReference type="PROSITE" id="PS51318">
    <property type="entry name" value="TAT"/>
    <property type="match status" value="1"/>
</dbReference>
<keyword evidence="3 11" id="KW-0813">Transport</keyword>
<keyword evidence="5 11" id="KW-0812">Transmembrane</keyword>
<dbReference type="InterPro" id="IPR037066">
    <property type="entry name" value="Plug_dom_sf"/>
</dbReference>
<dbReference type="InterPro" id="IPR039426">
    <property type="entry name" value="TonB-dep_rcpt-like"/>
</dbReference>
<evidence type="ECO:0000313" key="16">
    <source>
        <dbReference type="EMBL" id="MDO7840704.1"/>
    </source>
</evidence>
<dbReference type="InterPro" id="IPR012910">
    <property type="entry name" value="Plug_dom"/>
</dbReference>
<evidence type="ECO:0000256" key="12">
    <source>
        <dbReference type="RuleBase" id="RU003357"/>
    </source>
</evidence>
<sequence length="752" mass="79764">MMTDQPRNEGVRRLALLLAGTATAIAAAPAFAAPATDAAAPALSFADDENKDPVVVTGTRIPTPASEVPATVSVITAEDIANNLAIDIKDLIRFEPGVSVRRAPTRFGAALGVTGRDGDAGFNIRGLEGNRVLIQVDGVRVPDGFEFGAQSAGRGDYVDLGIIKSVEILRGPASALYGSDGLAGAVSFVTSDPVDFLKDGNAYGGLLRAGYDSSSNQFAETAILAGRSGDWSAVVSYTRRDGHEYENAGTIDTPNALRTKANPQNTRSNAVLGKIVWEPNDHHRIRLTLDHYDAYAFTNVLSGVAAVPTAATSVIGLTAEDTIKRDRISLDWRYTGEGAIDFAQVTGWYQKGKNRQFTAEDRNTAADRIRISTFDNQVWGVSVEARSSFDIGGIGNKLAFGGDVSVTRQEGIRDGTLPTAPDVFPTRAFPITDYVLAGGYLADTISLFEGRFQLFPALRLDYYKLTPKIDALIPGASTTPSGQDGSRLSPKIGALVKIPGGGNIFVNYARGFKAPSPTQVNQFFDNPNGVGFAYRSIPNPNLRPETSETWEAGIRVGSGPVRLSGTAFTGGYSNFISQEMVGGTGTVANPVIYQFVNLNRVRIKGAEGSLALSSPNGLSARVAISYAIGTVTGAGGAKSPLSTIDPLKLVMGLGYDDPGKRFGGQIIMTHSAQKELEAAPAGAYRPGDFTILDATAYVRIADFATLRAGVFNLLDTKYAWWSDVRGLADTSTVKDAYTQPGRNASISLSLRF</sequence>
<feature type="domain" description="TonB-dependent receptor-like beta-barrel" evidence="14">
    <location>
        <begin position="316"/>
        <end position="713"/>
    </location>
</feature>
<evidence type="ECO:0000256" key="13">
    <source>
        <dbReference type="SAM" id="SignalP"/>
    </source>
</evidence>
<evidence type="ECO:0000256" key="7">
    <source>
        <dbReference type="ARBA" id="ARBA00023077"/>
    </source>
</evidence>
<dbReference type="CDD" id="cd01347">
    <property type="entry name" value="ligand_gated_channel"/>
    <property type="match status" value="1"/>
</dbReference>
<evidence type="ECO:0000256" key="1">
    <source>
        <dbReference type="ARBA" id="ARBA00004571"/>
    </source>
</evidence>
<feature type="signal peptide" evidence="13">
    <location>
        <begin position="1"/>
        <end position="32"/>
    </location>
</feature>
<evidence type="ECO:0000256" key="4">
    <source>
        <dbReference type="ARBA" id="ARBA00022452"/>
    </source>
</evidence>
<name>A0ABT8ZT36_9SPHN</name>
<dbReference type="PANTHER" id="PTHR30069:SF29">
    <property type="entry name" value="HEMOGLOBIN AND HEMOGLOBIN-HAPTOGLOBIN-BINDING PROTEIN 1-RELATED"/>
    <property type="match status" value="1"/>
</dbReference>
<accession>A0ABT8ZT36</accession>
<evidence type="ECO:0000256" key="3">
    <source>
        <dbReference type="ARBA" id="ARBA00022448"/>
    </source>
</evidence>
<dbReference type="InterPro" id="IPR000531">
    <property type="entry name" value="Beta-barrel_TonB"/>
</dbReference>
<dbReference type="NCBIfam" id="TIGR01786">
    <property type="entry name" value="TonB-hemlactrns"/>
    <property type="match status" value="1"/>
</dbReference>
<comment type="caution">
    <text evidence="16">The sequence shown here is derived from an EMBL/GenBank/DDBJ whole genome shotgun (WGS) entry which is preliminary data.</text>
</comment>
<feature type="chain" id="PRO_5045487611" evidence="13">
    <location>
        <begin position="33"/>
        <end position="752"/>
    </location>
</feature>
<reference evidence="16" key="1">
    <citation type="submission" date="2023-07" db="EMBL/GenBank/DDBJ databases">
        <authorList>
            <person name="Kim M.K."/>
        </authorList>
    </citation>
    <scope>NUCLEOTIDE SEQUENCE</scope>
    <source>
        <strain evidence="16">CA1-15</strain>
    </source>
</reference>
<evidence type="ECO:0000313" key="17">
    <source>
        <dbReference type="Proteomes" id="UP001176468"/>
    </source>
</evidence>
<dbReference type="Pfam" id="PF07715">
    <property type="entry name" value="Plug"/>
    <property type="match status" value="1"/>
</dbReference>
<keyword evidence="7 12" id="KW-0798">TonB box</keyword>
<dbReference type="InterPro" id="IPR036942">
    <property type="entry name" value="Beta-barrel_TonB_sf"/>
</dbReference>
<evidence type="ECO:0000256" key="6">
    <source>
        <dbReference type="ARBA" id="ARBA00022729"/>
    </source>
</evidence>
<keyword evidence="9 16" id="KW-0675">Receptor</keyword>
<keyword evidence="17" id="KW-1185">Reference proteome</keyword>
<dbReference type="NCBIfam" id="TIGR01785">
    <property type="entry name" value="TonB-hemin"/>
    <property type="match status" value="1"/>
</dbReference>
<keyword evidence="4 11" id="KW-1134">Transmembrane beta strand</keyword>
<comment type="similarity">
    <text evidence="2 11 12">Belongs to the TonB-dependent receptor family.</text>
</comment>
<dbReference type="Gene3D" id="2.40.170.20">
    <property type="entry name" value="TonB-dependent receptor, beta-barrel domain"/>
    <property type="match status" value="1"/>
</dbReference>
<organism evidence="16 17">
    <name type="scientific">Sphingomonas immobilis</name>
    <dbReference type="NCBI Taxonomy" id="3063997"/>
    <lineage>
        <taxon>Bacteria</taxon>
        <taxon>Pseudomonadati</taxon>
        <taxon>Pseudomonadota</taxon>
        <taxon>Alphaproteobacteria</taxon>
        <taxon>Sphingomonadales</taxon>
        <taxon>Sphingomonadaceae</taxon>
        <taxon>Sphingomonas</taxon>
    </lineage>
</organism>
<evidence type="ECO:0000256" key="5">
    <source>
        <dbReference type="ARBA" id="ARBA00022692"/>
    </source>
</evidence>
<comment type="subcellular location">
    <subcellularLocation>
        <location evidence="1 11">Cell outer membrane</location>
        <topology evidence="1 11">Multi-pass membrane protein</topology>
    </subcellularLocation>
</comment>
<evidence type="ECO:0000256" key="8">
    <source>
        <dbReference type="ARBA" id="ARBA00023136"/>
    </source>
</evidence>
<proteinExistence type="inferred from homology"/>
<gene>
    <name evidence="16" type="ORF">Q5H94_00055</name>
</gene>
<dbReference type="SUPFAM" id="SSF56935">
    <property type="entry name" value="Porins"/>
    <property type="match status" value="1"/>
</dbReference>
<evidence type="ECO:0000256" key="9">
    <source>
        <dbReference type="ARBA" id="ARBA00023170"/>
    </source>
</evidence>
<dbReference type="Pfam" id="PF00593">
    <property type="entry name" value="TonB_dep_Rec_b-barrel"/>
    <property type="match status" value="1"/>
</dbReference>
<feature type="domain" description="TonB-dependent receptor plug" evidence="15">
    <location>
        <begin position="65"/>
        <end position="185"/>
    </location>
</feature>
<dbReference type="InterPro" id="IPR006311">
    <property type="entry name" value="TAT_signal"/>
</dbReference>
<evidence type="ECO:0000256" key="2">
    <source>
        <dbReference type="ARBA" id="ARBA00009810"/>
    </source>
</evidence>